<name>A0A1R4HDH1_9GAMM</name>
<evidence type="ECO:0000313" key="4">
    <source>
        <dbReference type="EMBL" id="SJM94298.1"/>
    </source>
</evidence>
<dbReference type="OrthoDB" id="9803764at2"/>
<organism evidence="4 5">
    <name type="scientific">Crenothrix polyspora</name>
    <dbReference type="NCBI Taxonomy" id="360316"/>
    <lineage>
        <taxon>Bacteria</taxon>
        <taxon>Pseudomonadati</taxon>
        <taxon>Pseudomonadota</taxon>
        <taxon>Gammaproteobacteria</taxon>
        <taxon>Methylococcales</taxon>
        <taxon>Crenotrichaceae</taxon>
        <taxon>Crenothrix</taxon>
    </lineage>
</organism>
<evidence type="ECO:0000259" key="3">
    <source>
        <dbReference type="PROSITE" id="PS01124"/>
    </source>
</evidence>
<evidence type="ECO:0000256" key="2">
    <source>
        <dbReference type="ARBA" id="ARBA00023163"/>
    </source>
</evidence>
<dbReference type="AlphaFoldDB" id="A0A1R4HDH1"/>
<dbReference type="InterPro" id="IPR002818">
    <property type="entry name" value="DJ-1/PfpI"/>
</dbReference>
<dbReference type="RefSeq" id="WP_087147745.1">
    <property type="nucleotide sequence ID" value="NZ_FUKJ01000323.1"/>
</dbReference>
<dbReference type="GO" id="GO:0003700">
    <property type="term" value="F:DNA-binding transcription factor activity"/>
    <property type="evidence" value="ECO:0007669"/>
    <property type="project" value="InterPro"/>
</dbReference>
<dbReference type="Gene3D" id="3.40.50.880">
    <property type="match status" value="1"/>
</dbReference>
<dbReference type="InterPro" id="IPR029062">
    <property type="entry name" value="Class_I_gatase-like"/>
</dbReference>
<dbReference type="PANTHER" id="PTHR43130:SF3">
    <property type="entry name" value="HTH-TYPE TRANSCRIPTIONAL REGULATOR RV1931C"/>
    <property type="match status" value="1"/>
</dbReference>
<dbReference type="Pfam" id="PF01965">
    <property type="entry name" value="DJ-1_PfpI"/>
    <property type="match status" value="1"/>
</dbReference>
<gene>
    <name evidence="4" type="ORF">CRENPOLYSF2_390012</name>
</gene>
<protein>
    <submittedName>
        <fullName evidence="4">Transcriptional regulator containing an amidase domain and an AraC-type DNA-binding HTH domain</fullName>
    </submittedName>
</protein>
<dbReference type="InterPro" id="IPR009057">
    <property type="entry name" value="Homeodomain-like_sf"/>
</dbReference>
<dbReference type="PROSITE" id="PS01124">
    <property type="entry name" value="HTH_ARAC_FAMILY_2"/>
    <property type="match status" value="1"/>
</dbReference>
<dbReference type="GO" id="GO:0043565">
    <property type="term" value="F:sequence-specific DNA binding"/>
    <property type="evidence" value="ECO:0007669"/>
    <property type="project" value="InterPro"/>
</dbReference>
<dbReference type="SUPFAM" id="SSF46689">
    <property type="entry name" value="Homeodomain-like"/>
    <property type="match status" value="2"/>
</dbReference>
<dbReference type="EMBL" id="FUKJ01000323">
    <property type="protein sequence ID" value="SJM94298.1"/>
    <property type="molecule type" value="Genomic_DNA"/>
</dbReference>
<reference evidence="5" key="1">
    <citation type="submission" date="2017-02" db="EMBL/GenBank/DDBJ databases">
        <authorList>
            <person name="Daims H."/>
        </authorList>
    </citation>
    <scope>NUCLEOTIDE SEQUENCE [LARGE SCALE GENOMIC DNA]</scope>
</reference>
<dbReference type="CDD" id="cd03137">
    <property type="entry name" value="GATase1_AraC_1"/>
    <property type="match status" value="1"/>
</dbReference>
<dbReference type="InterPro" id="IPR018060">
    <property type="entry name" value="HTH_AraC"/>
</dbReference>
<dbReference type="Proteomes" id="UP000195442">
    <property type="component" value="Unassembled WGS sequence"/>
</dbReference>
<dbReference type="SUPFAM" id="SSF52317">
    <property type="entry name" value="Class I glutamine amidotransferase-like"/>
    <property type="match status" value="1"/>
</dbReference>
<feature type="domain" description="HTH araC/xylS-type" evidence="3">
    <location>
        <begin position="241"/>
        <end position="339"/>
    </location>
</feature>
<dbReference type="SMART" id="SM00342">
    <property type="entry name" value="HTH_ARAC"/>
    <property type="match status" value="1"/>
</dbReference>
<keyword evidence="2" id="KW-0804">Transcription</keyword>
<keyword evidence="4" id="KW-0238">DNA-binding</keyword>
<dbReference type="PANTHER" id="PTHR43130">
    <property type="entry name" value="ARAC-FAMILY TRANSCRIPTIONAL REGULATOR"/>
    <property type="match status" value="1"/>
</dbReference>
<evidence type="ECO:0000313" key="5">
    <source>
        <dbReference type="Proteomes" id="UP000195442"/>
    </source>
</evidence>
<keyword evidence="5" id="KW-1185">Reference proteome</keyword>
<dbReference type="Gene3D" id="1.10.10.60">
    <property type="entry name" value="Homeodomain-like"/>
    <property type="match status" value="1"/>
</dbReference>
<accession>A0A1R4HDH1</accession>
<dbReference type="InterPro" id="IPR052158">
    <property type="entry name" value="INH-QAR"/>
</dbReference>
<sequence length="350" mass="38362">MAIPFSPPSDDPSPPMRIAEIRPVGIVVFPGAEILDITGPMEVFAFANVGLQRSGVCTEPPYPLEVLAAKPGALTTSCGLQIIADKAYSDVHDGIDTLLIAGTPDVSCLLCDPELQDWVRTIAPRVRRLASVCTGAFLLAESGLLDGLRATSHWDYCAWLARDYPAVTVEPDRIFVRDGAISTSGGITSGIDMALAMVEEDWGSELALLVARYLVVFLKRPGGQSQFSAYLTSEAHRPDLKDLQAWIMMHLAEDLRVETLAERLFMSPRNFARFFLAETGMTPAKFVELARIDAARHYLGSTQLSIEVVADKSGFGDTERMRRAFTRQLGVNPNNYRDRFSGSEPQPLRA</sequence>
<evidence type="ECO:0000256" key="1">
    <source>
        <dbReference type="ARBA" id="ARBA00023015"/>
    </source>
</evidence>
<dbReference type="Pfam" id="PF12833">
    <property type="entry name" value="HTH_18"/>
    <property type="match status" value="1"/>
</dbReference>
<proteinExistence type="predicted"/>
<keyword evidence="1" id="KW-0805">Transcription regulation</keyword>